<evidence type="ECO:0000256" key="1">
    <source>
        <dbReference type="SAM" id="MobiDB-lite"/>
    </source>
</evidence>
<proteinExistence type="predicted"/>
<dbReference type="GO" id="GO:0003676">
    <property type="term" value="F:nucleic acid binding"/>
    <property type="evidence" value="ECO:0007669"/>
    <property type="project" value="InterPro"/>
</dbReference>
<dbReference type="AlphaFoldDB" id="A0A0G4HLF3"/>
<protein>
    <recommendedName>
        <fullName evidence="2">Exonuclease domain-containing protein</fullName>
    </recommendedName>
</protein>
<name>A0A0G4HLF3_9ALVE</name>
<dbReference type="CDD" id="cd06127">
    <property type="entry name" value="DEDDh"/>
    <property type="match status" value="1"/>
</dbReference>
<dbReference type="VEuPathDB" id="CryptoDB:Cvel_28729"/>
<organism evidence="3">
    <name type="scientific">Chromera velia CCMP2878</name>
    <dbReference type="NCBI Taxonomy" id="1169474"/>
    <lineage>
        <taxon>Eukaryota</taxon>
        <taxon>Sar</taxon>
        <taxon>Alveolata</taxon>
        <taxon>Colpodellida</taxon>
        <taxon>Chromeraceae</taxon>
        <taxon>Chromera</taxon>
    </lineage>
</organism>
<evidence type="ECO:0000259" key="2">
    <source>
        <dbReference type="SMART" id="SM00479"/>
    </source>
</evidence>
<dbReference type="Pfam" id="PF00929">
    <property type="entry name" value="RNase_T"/>
    <property type="match status" value="1"/>
</dbReference>
<dbReference type="InterPro" id="IPR012337">
    <property type="entry name" value="RNaseH-like_sf"/>
</dbReference>
<feature type="region of interest" description="Disordered" evidence="1">
    <location>
        <begin position="532"/>
        <end position="556"/>
    </location>
</feature>
<dbReference type="GO" id="GO:0005829">
    <property type="term" value="C:cytosol"/>
    <property type="evidence" value="ECO:0007669"/>
    <property type="project" value="TreeGrafter"/>
</dbReference>
<dbReference type="SUPFAM" id="SSF53098">
    <property type="entry name" value="Ribonuclease H-like"/>
    <property type="match status" value="1"/>
</dbReference>
<reference evidence="3" key="1">
    <citation type="submission" date="2014-11" db="EMBL/GenBank/DDBJ databases">
        <authorList>
            <person name="Otto D Thomas"/>
            <person name="Naeem Raeece"/>
        </authorList>
    </citation>
    <scope>NUCLEOTIDE SEQUENCE</scope>
</reference>
<dbReference type="GO" id="GO:0008408">
    <property type="term" value="F:3'-5' exonuclease activity"/>
    <property type="evidence" value="ECO:0007669"/>
    <property type="project" value="TreeGrafter"/>
</dbReference>
<dbReference type="SMART" id="SM00479">
    <property type="entry name" value="EXOIII"/>
    <property type="match status" value="1"/>
</dbReference>
<accession>A0A0G4HLF3</accession>
<dbReference type="Gene3D" id="3.30.420.10">
    <property type="entry name" value="Ribonuclease H-like superfamily/Ribonuclease H"/>
    <property type="match status" value="1"/>
</dbReference>
<dbReference type="InterPro" id="IPR036397">
    <property type="entry name" value="RNaseH_sf"/>
</dbReference>
<dbReference type="InterPro" id="IPR013520">
    <property type="entry name" value="Ribonucl_H"/>
</dbReference>
<sequence>MRLAFRYKGDSVCVSGGKGIVFLDLETTGVNLLLDEVVEISAKFCVEEEDGDEQSIKPMSLKSEFSSLVKPSKPISSANSAIHGIRNEDVKDAPSWFEVGKRFISWLRDVNEHSQSENNPPSENERKLEKEDTIVLVCHNARFDVTILLNSLKREAITLPESLITRLRVLDSLKLSRQLFQEIGKGSHPTQKPYSLSSLYRRVVQRGPGKCHRAGRDTEMLQEYWPFLMKRMRGGTPSFASLPLSLIPAQRVDAQVFDLCHRQMRLFRSLLVRAGMRPEELARAEISLRSPIPSRASENLSVFLARLPSLFADILGGQDEAVRDDEIPLEPSTAAAQNEKETGSLQIDHHVLTAHMKSFVRWQSAGMRGSVLFFPLPKFQLFLHSLRQLASVDRIRVEPDLDPRAQKCCLRASQQSEENLKFVAERLSLLCVCLGEGQVERWKSGGEAGEPEIKREILVDSLRFGKLYQYLSSQGVRPDGLEFLQNLESLREGCSRIWKEGEDERRGGGGEGEGEDLIDCFGQMGFCQRNSDEAERMKQRGAETATRERGNLEKGRQEEDDSFLLVFGILQWLSPAPVRSLCQESRGGSVFDSASSNWAWVEASAWSEFEREIMRKCFAVVENIRETFPPNAGNDGKCAEGQGSTALSKGSCATVRNAYTGENPDCLVDFGRLKAALFFPVLESLEARDVEQETVENEGVRCSIFCGPLSFQARKKILNSAQIT</sequence>
<dbReference type="EMBL" id="CDMZ01003053">
    <property type="protein sequence ID" value="CEM44943.1"/>
    <property type="molecule type" value="Genomic_DNA"/>
</dbReference>
<dbReference type="PANTHER" id="PTHR30231">
    <property type="entry name" value="DNA POLYMERASE III SUBUNIT EPSILON"/>
    <property type="match status" value="1"/>
</dbReference>
<gene>
    <name evidence="3" type="ORF">Cvel_28729</name>
</gene>
<evidence type="ECO:0000313" key="3">
    <source>
        <dbReference type="EMBL" id="CEM44943.1"/>
    </source>
</evidence>
<dbReference type="PANTHER" id="PTHR30231:SF41">
    <property type="entry name" value="DNA POLYMERASE III SUBUNIT EPSILON"/>
    <property type="match status" value="1"/>
</dbReference>
<feature type="domain" description="Exonuclease" evidence="2">
    <location>
        <begin position="19"/>
        <end position="234"/>
    </location>
</feature>
<dbReference type="GO" id="GO:0045004">
    <property type="term" value="P:DNA replication proofreading"/>
    <property type="evidence" value="ECO:0007669"/>
    <property type="project" value="TreeGrafter"/>
</dbReference>